<feature type="transmembrane region" description="Helical" evidence="6">
    <location>
        <begin position="312"/>
        <end position="333"/>
    </location>
</feature>
<evidence type="ECO:0000256" key="4">
    <source>
        <dbReference type="ARBA" id="ARBA00022989"/>
    </source>
</evidence>
<feature type="transmembrane region" description="Helical" evidence="6">
    <location>
        <begin position="12"/>
        <end position="29"/>
    </location>
</feature>
<feature type="transmembrane region" description="Helical" evidence="6">
    <location>
        <begin position="227"/>
        <end position="248"/>
    </location>
</feature>
<feature type="transmembrane region" description="Helical" evidence="6">
    <location>
        <begin position="85"/>
        <end position="106"/>
    </location>
</feature>
<comment type="subcellular location">
    <subcellularLocation>
        <location evidence="1">Cell membrane</location>
        <topology evidence="1">Multi-pass membrane protein</topology>
    </subcellularLocation>
</comment>
<feature type="transmembrane region" description="Helical" evidence="6">
    <location>
        <begin position="41"/>
        <end position="64"/>
    </location>
</feature>
<feature type="transmembrane region" description="Helical" evidence="6">
    <location>
        <begin position="436"/>
        <end position="457"/>
    </location>
</feature>
<dbReference type="InterPro" id="IPR050833">
    <property type="entry name" value="Poly_Biosynth_Transport"/>
</dbReference>
<evidence type="ECO:0000256" key="1">
    <source>
        <dbReference type="ARBA" id="ARBA00004651"/>
    </source>
</evidence>
<feature type="transmembrane region" description="Helical" evidence="6">
    <location>
        <begin position="268"/>
        <end position="291"/>
    </location>
</feature>
<dbReference type="Proteomes" id="UP001589774">
    <property type="component" value="Unassembled WGS sequence"/>
</dbReference>
<dbReference type="PANTHER" id="PTHR30250">
    <property type="entry name" value="PST FAMILY PREDICTED COLANIC ACID TRANSPORTER"/>
    <property type="match status" value="1"/>
</dbReference>
<keyword evidence="5 6" id="KW-0472">Membrane</keyword>
<dbReference type="PANTHER" id="PTHR30250:SF26">
    <property type="entry name" value="PSMA PROTEIN"/>
    <property type="match status" value="1"/>
</dbReference>
<keyword evidence="2" id="KW-1003">Cell membrane</keyword>
<keyword evidence="8" id="KW-1185">Reference proteome</keyword>
<feature type="transmembrane region" description="Helical" evidence="6">
    <location>
        <begin position="345"/>
        <end position="364"/>
    </location>
</feature>
<accession>A0ABV6HG42</accession>
<evidence type="ECO:0000313" key="7">
    <source>
        <dbReference type="EMBL" id="MFC0317867.1"/>
    </source>
</evidence>
<evidence type="ECO:0000313" key="8">
    <source>
        <dbReference type="Proteomes" id="UP001589774"/>
    </source>
</evidence>
<feature type="transmembrane region" description="Helical" evidence="6">
    <location>
        <begin position="376"/>
        <end position="395"/>
    </location>
</feature>
<dbReference type="Pfam" id="PF01943">
    <property type="entry name" value="Polysacc_synt"/>
    <property type="match status" value="1"/>
</dbReference>
<protein>
    <submittedName>
        <fullName evidence="7">Oligosaccharide flippase family protein</fullName>
    </submittedName>
</protein>
<sequence>MMNNTTALKKNLLSNGALFILNGIIGFWLPPYLIKKLGVGAYGMIPLATTIIGYASVITVGINGALSRFMALSKEQEGDEGSSQVFNTAFIAISGLLLLLIPFFIIVSTHIDKLVSVPAAYAKDTVRLFLCVSCSFILTCVTSAFNVSAYVANRLDLVNQVTVINTLIRVVIIVSVFLFIDVSLFGYGIAVVLGSIAASRYSFYLFRRYSPNIKFRIKDFKTARLSALLSMGGWLVIIQLGSILFLQIDLLVVNKILGNEAAGQYSVILQWSNLIRTLSISLSGVLGPLILTLYARGEILQMTKLTLLSNKALTLFVTCIVAPLCILSGDLLTVWVGEEFARMKWLFLLVLLPLPINLGIQPLFSLNRAYNKVKVPGIFTVLMGMLNLLLAITLVKYTTLGLYGVAVASGFVLTVKNFVFMPIYIARHMGISKWTFFRSSRSAVILLSIAVAIGYFYPKILHIHSWPGILLHAAILFGFFSMLSYAFLSKEERRLVVNKFIKKK</sequence>
<organism evidence="7 8">
    <name type="scientific">Olivibacter oleidegradans</name>
    <dbReference type="NCBI Taxonomy" id="760123"/>
    <lineage>
        <taxon>Bacteria</taxon>
        <taxon>Pseudomonadati</taxon>
        <taxon>Bacteroidota</taxon>
        <taxon>Sphingobacteriia</taxon>
        <taxon>Sphingobacteriales</taxon>
        <taxon>Sphingobacteriaceae</taxon>
        <taxon>Olivibacter</taxon>
    </lineage>
</organism>
<feature type="transmembrane region" description="Helical" evidence="6">
    <location>
        <begin position="157"/>
        <end position="180"/>
    </location>
</feature>
<evidence type="ECO:0000256" key="3">
    <source>
        <dbReference type="ARBA" id="ARBA00022692"/>
    </source>
</evidence>
<evidence type="ECO:0000256" key="5">
    <source>
        <dbReference type="ARBA" id="ARBA00023136"/>
    </source>
</evidence>
<gene>
    <name evidence="7" type="ORF">ACFFI0_06085</name>
</gene>
<feature type="transmembrane region" description="Helical" evidence="6">
    <location>
        <begin position="401"/>
        <end position="424"/>
    </location>
</feature>
<feature type="transmembrane region" description="Helical" evidence="6">
    <location>
        <begin position="186"/>
        <end position="206"/>
    </location>
</feature>
<dbReference type="InterPro" id="IPR002797">
    <property type="entry name" value="Polysacc_synth"/>
</dbReference>
<name>A0ABV6HG42_9SPHI</name>
<reference evidence="7 8" key="1">
    <citation type="submission" date="2024-09" db="EMBL/GenBank/DDBJ databases">
        <authorList>
            <person name="Sun Q."/>
            <person name="Mori K."/>
        </authorList>
    </citation>
    <scope>NUCLEOTIDE SEQUENCE [LARGE SCALE GENOMIC DNA]</scope>
    <source>
        <strain evidence="7 8">CCM 7765</strain>
    </source>
</reference>
<dbReference type="RefSeq" id="WP_130854385.1">
    <property type="nucleotide sequence ID" value="NZ_JBHLWO010000001.1"/>
</dbReference>
<evidence type="ECO:0000256" key="6">
    <source>
        <dbReference type="SAM" id="Phobius"/>
    </source>
</evidence>
<keyword evidence="3 6" id="KW-0812">Transmembrane</keyword>
<evidence type="ECO:0000256" key="2">
    <source>
        <dbReference type="ARBA" id="ARBA00022475"/>
    </source>
</evidence>
<proteinExistence type="predicted"/>
<keyword evidence="4 6" id="KW-1133">Transmembrane helix</keyword>
<feature type="transmembrane region" description="Helical" evidence="6">
    <location>
        <begin position="469"/>
        <end position="488"/>
    </location>
</feature>
<dbReference type="EMBL" id="JBHLWO010000001">
    <property type="protein sequence ID" value="MFC0317867.1"/>
    <property type="molecule type" value="Genomic_DNA"/>
</dbReference>
<feature type="transmembrane region" description="Helical" evidence="6">
    <location>
        <begin position="126"/>
        <end position="145"/>
    </location>
</feature>
<comment type="caution">
    <text evidence="7">The sequence shown here is derived from an EMBL/GenBank/DDBJ whole genome shotgun (WGS) entry which is preliminary data.</text>
</comment>